<feature type="compositionally biased region" description="Basic residues" evidence="1">
    <location>
        <begin position="275"/>
        <end position="284"/>
    </location>
</feature>
<gene>
    <name evidence="3" type="primary">20207320</name>
    <name evidence="2" type="ORF">HELRODRAFT_179481</name>
</gene>
<dbReference type="AlphaFoldDB" id="T1FES1"/>
<dbReference type="EMBL" id="KB097528">
    <property type="protein sequence ID" value="ESN95407.1"/>
    <property type="molecule type" value="Genomic_DNA"/>
</dbReference>
<dbReference type="CTD" id="20207320"/>
<keyword evidence="4" id="KW-1185">Reference proteome</keyword>
<protein>
    <submittedName>
        <fullName evidence="2 3">Uncharacterized protein</fullName>
    </submittedName>
</protein>
<dbReference type="KEGG" id="hro:HELRODRAFT_179481"/>
<evidence type="ECO:0000313" key="2">
    <source>
        <dbReference type="EMBL" id="ESN95407.1"/>
    </source>
</evidence>
<reference evidence="4" key="1">
    <citation type="submission" date="2012-12" db="EMBL/GenBank/DDBJ databases">
        <authorList>
            <person name="Hellsten U."/>
            <person name="Grimwood J."/>
            <person name="Chapman J.A."/>
            <person name="Shapiro H."/>
            <person name="Aerts A."/>
            <person name="Otillar R.P."/>
            <person name="Terry A.Y."/>
            <person name="Boore J.L."/>
            <person name="Simakov O."/>
            <person name="Marletaz F."/>
            <person name="Cho S.-J."/>
            <person name="Edsinger-Gonzales E."/>
            <person name="Havlak P."/>
            <person name="Kuo D.-H."/>
            <person name="Larsson T."/>
            <person name="Lv J."/>
            <person name="Arendt D."/>
            <person name="Savage R."/>
            <person name="Osoegawa K."/>
            <person name="de Jong P."/>
            <person name="Lindberg D.R."/>
            <person name="Seaver E.C."/>
            <person name="Weisblat D.A."/>
            <person name="Putnam N.H."/>
            <person name="Grigoriev I.V."/>
            <person name="Rokhsar D.S."/>
        </authorList>
    </citation>
    <scope>NUCLEOTIDE SEQUENCE</scope>
</reference>
<dbReference type="GeneID" id="20207320"/>
<dbReference type="RefSeq" id="XP_009026560.1">
    <property type="nucleotide sequence ID" value="XM_009028312.1"/>
</dbReference>
<proteinExistence type="predicted"/>
<dbReference type="OrthoDB" id="6150020at2759"/>
<reference evidence="3" key="3">
    <citation type="submission" date="2015-06" db="UniProtKB">
        <authorList>
            <consortium name="EnsemblMetazoa"/>
        </authorList>
    </citation>
    <scope>IDENTIFICATION</scope>
</reference>
<dbReference type="Proteomes" id="UP000015101">
    <property type="component" value="Unassembled WGS sequence"/>
</dbReference>
<evidence type="ECO:0000256" key="1">
    <source>
        <dbReference type="SAM" id="MobiDB-lite"/>
    </source>
</evidence>
<accession>T1FES1</accession>
<dbReference type="EMBL" id="AMQM01006865">
    <property type="status" value="NOT_ANNOTATED_CDS"/>
    <property type="molecule type" value="Genomic_DNA"/>
</dbReference>
<name>T1FES1_HELRO</name>
<feature type="compositionally biased region" description="Basic and acidic residues" evidence="1">
    <location>
        <begin position="101"/>
        <end position="112"/>
    </location>
</feature>
<dbReference type="HOGENOM" id="CLU_922226_0_0_1"/>
<evidence type="ECO:0000313" key="3">
    <source>
        <dbReference type="EnsemblMetazoa" id="HelroP179481"/>
    </source>
</evidence>
<sequence>MMPVDLVYRLPKESNLGETYHEFVKQVLNRSLVAHQLARERLKTGALNRKSLYYAKVKVLTLRPGDKVWYLYPRSWQISKMGQPIHGSIYSGSFNSSSQCGDKKNDRAKPDRCSGAGNSASDSQLVSLGRAIPYLKNSTPEKAVNALKLSFPGIPSSELWKNYVVARASMSELVAALTPSFSLKNCAEEPTQRKRQASEAKWWVNQFIAFELPDEAHQETSLGSVPMSSHVEILEGQVYEGETPFPVDQASTISTPEWAKEDSDILPATGPAVPRGKKGRKKPSRWGPELMAINIPSFDEEL</sequence>
<reference evidence="2 4" key="2">
    <citation type="journal article" date="2013" name="Nature">
        <title>Insights into bilaterian evolution from three spiralian genomes.</title>
        <authorList>
            <person name="Simakov O."/>
            <person name="Marletaz F."/>
            <person name="Cho S.J."/>
            <person name="Edsinger-Gonzales E."/>
            <person name="Havlak P."/>
            <person name="Hellsten U."/>
            <person name="Kuo D.H."/>
            <person name="Larsson T."/>
            <person name="Lv J."/>
            <person name="Arendt D."/>
            <person name="Savage R."/>
            <person name="Osoegawa K."/>
            <person name="de Jong P."/>
            <person name="Grimwood J."/>
            <person name="Chapman J.A."/>
            <person name="Shapiro H."/>
            <person name="Aerts A."/>
            <person name="Otillar R.P."/>
            <person name="Terry A.Y."/>
            <person name="Boore J.L."/>
            <person name="Grigoriev I.V."/>
            <person name="Lindberg D.R."/>
            <person name="Seaver E.C."/>
            <person name="Weisblat D.A."/>
            <person name="Putnam N.H."/>
            <person name="Rokhsar D.S."/>
        </authorList>
    </citation>
    <scope>NUCLEOTIDE SEQUENCE</scope>
</reference>
<dbReference type="InParanoid" id="T1FES1"/>
<feature type="region of interest" description="Disordered" evidence="1">
    <location>
        <begin position="260"/>
        <end position="289"/>
    </location>
</feature>
<evidence type="ECO:0000313" key="4">
    <source>
        <dbReference type="Proteomes" id="UP000015101"/>
    </source>
</evidence>
<dbReference type="EnsemblMetazoa" id="HelroT179481">
    <property type="protein sequence ID" value="HelroP179481"/>
    <property type="gene ID" value="HelroG179481"/>
</dbReference>
<feature type="region of interest" description="Disordered" evidence="1">
    <location>
        <begin position="97"/>
        <end position="122"/>
    </location>
</feature>
<organism evidence="3 4">
    <name type="scientific">Helobdella robusta</name>
    <name type="common">Californian leech</name>
    <dbReference type="NCBI Taxonomy" id="6412"/>
    <lineage>
        <taxon>Eukaryota</taxon>
        <taxon>Metazoa</taxon>
        <taxon>Spiralia</taxon>
        <taxon>Lophotrochozoa</taxon>
        <taxon>Annelida</taxon>
        <taxon>Clitellata</taxon>
        <taxon>Hirudinea</taxon>
        <taxon>Rhynchobdellida</taxon>
        <taxon>Glossiphoniidae</taxon>
        <taxon>Helobdella</taxon>
    </lineage>
</organism>